<accession>A0ABQ8Y2Y4</accession>
<organism evidence="4 5">
    <name type="scientific">Anaeramoeba flamelloides</name>
    <dbReference type="NCBI Taxonomy" id="1746091"/>
    <lineage>
        <taxon>Eukaryota</taxon>
        <taxon>Metamonada</taxon>
        <taxon>Anaeramoebidae</taxon>
        <taxon>Anaeramoeba</taxon>
    </lineage>
</organism>
<feature type="domain" description="Regulator of MON1-CCZ1 complex N-terminal" evidence="3">
    <location>
        <begin position="27"/>
        <end position="134"/>
    </location>
</feature>
<evidence type="ECO:0000313" key="4">
    <source>
        <dbReference type="EMBL" id="KAJ6238959.1"/>
    </source>
</evidence>
<feature type="compositionally biased region" description="Low complexity" evidence="1">
    <location>
        <begin position="376"/>
        <end position="428"/>
    </location>
</feature>
<comment type="caution">
    <text evidence="4">The sequence shown here is derived from an EMBL/GenBank/DDBJ whole genome shotgun (WGS) entry which is preliminary data.</text>
</comment>
<dbReference type="EMBL" id="JAOAOG010000231">
    <property type="protein sequence ID" value="KAJ6238959.1"/>
    <property type="molecule type" value="Genomic_DNA"/>
</dbReference>
<name>A0ABQ8Y2Y4_9EUKA</name>
<evidence type="ECO:0000313" key="5">
    <source>
        <dbReference type="Proteomes" id="UP001150062"/>
    </source>
</evidence>
<protein>
    <submittedName>
        <fullName evidence="4">Colon cancer-associated protein mic1</fullName>
    </submittedName>
</protein>
<feature type="region of interest" description="Disordered" evidence="1">
    <location>
        <begin position="326"/>
        <end position="345"/>
    </location>
</feature>
<dbReference type="Proteomes" id="UP001150062">
    <property type="component" value="Unassembled WGS sequence"/>
</dbReference>
<evidence type="ECO:0000259" key="2">
    <source>
        <dbReference type="Pfam" id="PF07035"/>
    </source>
</evidence>
<dbReference type="Pfam" id="PF21029">
    <property type="entry name" value="RMC1_N"/>
    <property type="match status" value="1"/>
</dbReference>
<feature type="region of interest" description="Disordered" evidence="1">
    <location>
        <begin position="608"/>
        <end position="632"/>
    </location>
</feature>
<sequence length="857" mass="101075">MDNNLLTSLKFSKIVRFKQNGVRYCSFDKGINELIIVKKNTIYCLNFDKVITKYNIPNPKKVNKILDIKFSFDKKYIAIIHYTEKMFSYHIFDLNGFCATFKIKEKTRKFSVLGVRWINNRELFFISNSYVEHLIKNSRILLLSTKKDGQTLQFLQFRKNQTIKLKSIELDCQPFPKPQITKNVVETKKAKTNQNNFDKVKQNQQNLKALNRSIKIRILNKKIYIIHCLRHKTTPHIYLYELNKLNTIKKELTVEKLGGYFRLSFLDNLILVHLPQANISSLYDIQHLSSKENKKQKTKKKLENEKGHLPIVSFKMINEDSLKFHNKRKEKNKKMNNNELKLRLRRKSNIENKDFKQDINKGNQIELELKEINKSTLNNNSSDDTDNSNNFINDNINNSSNNNNNNNNNNTNNNNNNDKNTNNNNKNTMGNEDGYIMINPFNENKNIDQSDNKDKNNCSLLQSNLISPNIIFSKKNSFIAKISIDWEEVALSIKDINRRFQFLLKRKMGKKIFLKLFKQALIEQPKLSEISRIFYIINSIQSSILNGNHLLSRINQNILLYPDEEFSKGEKKGRIVSPRLGSKKKSISTIKLFKSRSFSTNLEARSQFVKKQNSRNNNKNSKYNTDNGDDGYGHTLNNNNEMKLKNTIITQRSLSQNNFHFLEFNQDGYLIISQSEIIQNVFHPLYDNEEIDQNYLLSVLIEYLRTLCVFHLEINYTIPHLVVDLSYDTKQYSQFHQFIMHLIINDSPQWGHYIARRGSQYSPIFLLALDIFKRIDCKEEIFSWLIDSNKIYLALKVIEKEKIPKEMIIQILEKTFKQKDKCQFINAFEYLEDLIPKDYYQKFKLMYDDIANNPEEY</sequence>
<proteinExistence type="predicted"/>
<feature type="region of interest" description="Disordered" evidence="1">
    <location>
        <begin position="376"/>
        <end position="433"/>
    </location>
</feature>
<gene>
    <name evidence="4" type="ORF">M0813_25542</name>
</gene>
<feature type="domain" description="Mic1" evidence="2">
    <location>
        <begin position="603"/>
        <end position="834"/>
    </location>
</feature>
<dbReference type="Pfam" id="PF07035">
    <property type="entry name" value="RMC1_C"/>
    <property type="match status" value="1"/>
</dbReference>
<dbReference type="InterPro" id="IPR040371">
    <property type="entry name" value="RMC1"/>
</dbReference>
<dbReference type="PANTHER" id="PTHR12897">
    <property type="entry name" value="COLON CANCER-ASSOCIATED PROTEIN MIC1"/>
    <property type="match status" value="1"/>
</dbReference>
<evidence type="ECO:0000256" key="1">
    <source>
        <dbReference type="SAM" id="MobiDB-lite"/>
    </source>
</evidence>
<evidence type="ECO:0000259" key="3">
    <source>
        <dbReference type="Pfam" id="PF21029"/>
    </source>
</evidence>
<keyword evidence="5" id="KW-1185">Reference proteome</keyword>
<feature type="compositionally biased region" description="Low complexity" evidence="1">
    <location>
        <begin position="610"/>
        <end position="626"/>
    </location>
</feature>
<reference evidence="4" key="1">
    <citation type="submission" date="2022-08" db="EMBL/GenBank/DDBJ databases">
        <title>Novel sulfate-reducing endosymbionts in the free-living metamonad Anaeramoeba.</title>
        <authorList>
            <person name="Jerlstrom-Hultqvist J."/>
            <person name="Cepicka I."/>
            <person name="Gallot-Lavallee L."/>
            <person name="Salas-Leiva D."/>
            <person name="Curtis B.A."/>
            <person name="Zahonova K."/>
            <person name="Pipaliya S."/>
            <person name="Dacks J."/>
            <person name="Roger A.J."/>
        </authorList>
    </citation>
    <scope>NUCLEOTIDE SEQUENCE</scope>
    <source>
        <strain evidence="4">Schooner1</strain>
    </source>
</reference>
<dbReference type="InterPro" id="IPR036322">
    <property type="entry name" value="WD40_repeat_dom_sf"/>
</dbReference>
<dbReference type="InterPro" id="IPR049040">
    <property type="entry name" value="RMC1_N"/>
</dbReference>
<dbReference type="PANTHER" id="PTHR12897:SF4">
    <property type="entry name" value="REGULATOR OF MON1-CCZ1 COMPLEX"/>
    <property type="match status" value="1"/>
</dbReference>
<dbReference type="InterPro" id="IPR009755">
    <property type="entry name" value="RMC1_C"/>
</dbReference>
<dbReference type="SUPFAM" id="SSF50978">
    <property type="entry name" value="WD40 repeat-like"/>
    <property type="match status" value="1"/>
</dbReference>